<evidence type="ECO:0000256" key="1">
    <source>
        <dbReference type="ARBA" id="ARBA00004613"/>
    </source>
</evidence>
<dbReference type="InterPro" id="IPR001343">
    <property type="entry name" value="Hemolysn_Ca-bd"/>
</dbReference>
<dbReference type="RefSeq" id="WP_140886400.1">
    <property type="nucleotide sequence ID" value="NZ_RCZP01000040.1"/>
</dbReference>
<organism evidence="5 6">
    <name type="scientific">Muricoccus nepalensis</name>
    <dbReference type="NCBI Taxonomy" id="1854500"/>
    <lineage>
        <taxon>Bacteria</taxon>
        <taxon>Pseudomonadati</taxon>
        <taxon>Pseudomonadota</taxon>
        <taxon>Alphaproteobacteria</taxon>
        <taxon>Acetobacterales</taxon>
        <taxon>Roseomonadaceae</taxon>
        <taxon>Muricoccus</taxon>
    </lineage>
</organism>
<feature type="region of interest" description="Disordered" evidence="3">
    <location>
        <begin position="1"/>
        <end position="20"/>
    </location>
</feature>
<accession>A0A502FAH7</accession>
<evidence type="ECO:0000256" key="3">
    <source>
        <dbReference type="SAM" id="MobiDB-lite"/>
    </source>
</evidence>
<proteinExistence type="predicted"/>
<keyword evidence="6" id="KW-1185">Reference proteome</keyword>
<comment type="subcellular location">
    <subcellularLocation>
        <location evidence="1">Secreted</location>
    </subcellularLocation>
</comment>
<name>A0A502FAH7_9PROT</name>
<evidence type="ECO:0000256" key="2">
    <source>
        <dbReference type="ARBA" id="ARBA00022525"/>
    </source>
</evidence>
<dbReference type="PROSITE" id="PS00330">
    <property type="entry name" value="HEMOLYSIN_CALCIUM"/>
    <property type="match status" value="1"/>
</dbReference>
<dbReference type="InterPro" id="IPR038255">
    <property type="entry name" value="PBS_linker_sf"/>
</dbReference>
<dbReference type="InterPro" id="IPR025282">
    <property type="entry name" value="DUF4214"/>
</dbReference>
<feature type="compositionally biased region" description="Polar residues" evidence="3">
    <location>
        <begin position="1"/>
        <end position="10"/>
    </location>
</feature>
<dbReference type="Gene3D" id="2.150.10.10">
    <property type="entry name" value="Serralysin-like metalloprotease, C-terminal"/>
    <property type="match status" value="1"/>
</dbReference>
<feature type="compositionally biased region" description="Gly residues" evidence="3">
    <location>
        <begin position="34"/>
        <end position="46"/>
    </location>
</feature>
<dbReference type="Proteomes" id="UP000317078">
    <property type="component" value="Unassembled WGS sequence"/>
</dbReference>
<dbReference type="OrthoDB" id="7282531at2"/>
<evidence type="ECO:0000313" key="6">
    <source>
        <dbReference type="Proteomes" id="UP000317078"/>
    </source>
</evidence>
<dbReference type="Pfam" id="PF00353">
    <property type="entry name" value="HemolysinCabind"/>
    <property type="match status" value="3"/>
</dbReference>
<reference evidence="5 6" key="1">
    <citation type="journal article" date="2019" name="Environ. Microbiol.">
        <title>Species interactions and distinct microbial communities in high Arctic permafrost affected cryosols are associated with the CH4 and CO2 gas fluxes.</title>
        <authorList>
            <person name="Altshuler I."/>
            <person name="Hamel J."/>
            <person name="Turney S."/>
            <person name="Magnuson E."/>
            <person name="Levesque R."/>
            <person name="Greer C."/>
            <person name="Whyte L.G."/>
        </authorList>
    </citation>
    <scope>NUCLEOTIDE SEQUENCE [LARGE SCALE GENOMIC DNA]</scope>
    <source>
        <strain evidence="5 6">S9.3B</strain>
    </source>
</reference>
<feature type="region of interest" description="Disordered" evidence="3">
    <location>
        <begin position="34"/>
        <end position="56"/>
    </location>
</feature>
<feature type="domain" description="DUF4214" evidence="4">
    <location>
        <begin position="214"/>
        <end position="283"/>
    </location>
</feature>
<dbReference type="PANTHER" id="PTHR38340:SF1">
    <property type="entry name" value="S-LAYER PROTEIN"/>
    <property type="match status" value="1"/>
</dbReference>
<dbReference type="PRINTS" id="PR00313">
    <property type="entry name" value="CABNDNGRPT"/>
</dbReference>
<dbReference type="SUPFAM" id="SSF51120">
    <property type="entry name" value="beta-Roll"/>
    <property type="match status" value="1"/>
</dbReference>
<keyword evidence="2" id="KW-0964">Secreted</keyword>
<sequence length="423" mass="44952">MSFSPLPTNSDDNVIGDGDNDVIDGLAGNDRLAGGGGNDSLHGGDGNDTLLGGSGSDVLYGEGGNDRLEGGDGPLDTFFGGSGNDTLIGGSGANALFGEDGNDVFIRGGVVNQFNGGLGYDIELASGVGRRGADFSYSASSGVTTRTINGTTDDFRDVEEIQYADGRVVFDLNAPAAQVVRLYQSGLGRGPDQGGLHFWNQELESGQFTLTDLASGFLSSPEYVSRFGTNLNNHDFMVRIYENILGREPEQDGLSFWVNSLNQGSSRPLVLSLVSESPENYTHTAPLIGAGVWDLSESAAQVARLYDTALGRLPDVTGLQFWRNAIDSGQAHLADLADTFVKSNEFQATYGALSNRSFVQLIYQNTLDRPGEQEGVNFWTAMLDSGTARRDVVIGFSESPEHQALTAPNIMSEDPSHFGILFA</sequence>
<dbReference type="AlphaFoldDB" id="A0A502FAH7"/>
<dbReference type="Pfam" id="PF13946">
    <property type="entry name" value="DUF4214"/>
    <property type="match status" value="2"/>
</dbReference>
<dbReference type="GO" id="GO:0005576">
    <property type="term" value="C:extracellular region"/>
    <property type="evidence" value="ECO:0007669"/>
    <property type="project" value="UniProtKB-SubCell"/>
</dbReference>
<dbReference type="PANTHER" id="PTHR38340">
    <property type="entry name" value="S-LAYER PROTEIN"/>
    <property type="match status" value="1"/>
</dbReference>
<dbReference type="GO" id="GO:0005509">
    <property type="term" value="F:calcium ion binding"/>
    <property type="evidence" value="ECO:0007669"/>
    <property type="project" value="InterPro"/>
</dbReference>
<evidence type="ECO:0000259" key="4">
    <source>
        <dbReference type="Pfam" id="PF13946"/>
    </source>
</evidence>
<comment type="caution">
    <text evidence="5">The sequence shown here is derived from an EMBL/GenBank/DDBJ whole genome shotgun (WGS) entry which is preliminary data.</text>
</comment>
<dbReference type="Gene3D" id="1.10.3130.20">
    <property type="entry name" value="Phycobilisome linker domain"/>
    <property type="match status" value="2"/>
</dbReference>
<dbReference type="InterPro" id="IPR018511">
    <property type="entry name" value="Hemolysin-typ_Ca-bd_CS"/>
</dbReference>
<gene>
    <name evidence="5" type="ORF">EAH89_24700</name>
</gene>
<dbReference type="InterPro" id="IPR011049">
    <property type="entry name" value="Serralysin-like_metalloprot_C"/>
</dbReference>
<feature type="domain" description="DUF4214" evidence="4">
    <location>
        <begin position="337"/>
        <end position="405"/>
    </location>
</feature>
<dbReference type="EMBL" id="RCZP01000040">
    <property type="protein sequence ID" value="TPG46418.1"/>
    <property type="molecule type" value="Genomic_DNA"/>
</dbReference>
<evidence type="ECO:0000313" key="5">
    <source>
        <dbReference type="EMBL" id="TPG46418.1"/>
    </source>
</evidence>
<protein>
    <submittedName>
        <fullName evidence="5">DUF4214 domain-containing protein</fullName>
    </submittedName>
</protein>
<dbReference type="InterPro" id="IPR050557">
    <property type="entry name" value="RTX_toxin/Mannuronan_C5-epim"/>
</dbReference>